<dbReference type="EMBL" id="CM023476">
    <property type="protein sequence ID" value="KAH7941660.1"/>
    <property type="molecule type" value="Genomic_DNA"/>
</dbReference>
<organism evidence="1 2">
    <name type="scientific">Dermacentor silvarum</name>
    <name type="common">Tick</name>
    <dbReference type="NCBI Taxonomy" id="543639"/>
    <lineage>
        <taxon>Eukaryota</taxon>
        <taxon>Metazoa</taxon>
        <taxon>Ecdysozoa</taxon>
        <taxon>Arthropoda</taxon>
        <taxon>Chelicerata</taxon>
        <taxon>Arachnida</taxon>
        <taxon>Acari</taxon>
        <taxon>Parasitiformes</taxon>
        <taxon>Ixodida</taxon>
        <taxon>Ixodoidea</taxon>
        <taxon>Ixodidae</taxon>
        <taxon>Rhipicephalinae</taxon>
        <taxon>Dermacentor</taxon>
    </lineage>
</organism>
<accession>A0ACB8CFZ7</accession>
<evidence type="ECO:0000313" key="1">
    <source>
        <dbReference type="EMBL" id="KAH7941660.1"/>
    </source>
</evidence>
<dbReference type="Proteomes" id="UP000821865">
    <property type="component" value="Chromosome 7"/>
</dbReference>
<protein>
    <submittedName>
        <fullName evidence="1">Uncharacterized protein</fullName>
    </submittedName>
</protein>
<comment type="caution">
    <text evidence="1">The sequence shown here is derived from an EMBL/GenBank/DDBJ whole genome shotgun (WGS) entry which is preliminary data.</text>
</comment>
<name>A0ACB8CFZ7_DERSI</name>
<sequence length="374" mass="41150">MCPGAEASRYVFRPKNTRPDTCDFSGLRLDNEVARVLARLPENHLPGPLELQPYGPGLEVAGFSLKGLNKLRLYGPLFPYCINGSRLLQVDFVNDGDIVLSLPWKACSGHEGRFSVRAMFSRFTAQFRIVESSDKGVKLEPMGRIVPVTTEGLRVIVDGAGTEVCITMAFHYLWFAVSSTALSSAVARIFSGSACDFTGMDVDGTIARLIAKFPDHEFIGRENFYPVFAGFEIRGFNASGFHKLQQYGPAIPYCVNGRALVQVDFINTGDVVLTMPWRHCSGQEGAFSLRSELSRFTTQFHIGQSDIDKDIKLFYQGPTIPVAIQNIQINVDGAGTSANGVAGILGTVFPAITKELWNDQFFYTLSRALHQALN</sequence>
<evidence type="ECO:0000313" key="2">
    <source>
        <dbReference type="Proteomes" id="UP000821865"/>
    </source>
</evidence>
<proteinExistence type="predicted"/>
<gene>
    <name evidence="1" type="ORF">HPB49_015862</name>
</gene>
<keyword evidence="2" id="KW-1185">Reference proteome</keyword>
<reference evidence="1" key="1">
    <citation type="submission" date="2020-05" db="EMBL/GenBank/DDBJ databases">
        <title>Large-scale comparative analyses of tick genomes elucidate their genetic diversity and vector capacities.</title>
        <authorList>
            <person name="Jia N."/>
            <person name="Wang J."/>
            <person name="Shi W."/>
            <person name="Du L."/>
            <person name="Sun Y."/>
            <person name="Zhan W."/>
            <person name="Jiang J."/>
            <person name="Wang Q."/>
            <person name="Zhang B."/>
            <person name="Ji P."/>
            <person name="Sakyi L.B."/>
            <person name="Cui X."/>
            <person name="Yuan T."/>
            <person name="Jiang B."/>
            <person name="Yang W."/>
            <person name="Lam T.T.-Y."/>
            <person name="Chang Q."/>
            <person name="Ding S."/>
            <person name="Wang X."/>
            <person name="Zhu J."/>
            <person name="Ruan X."/>
            <person name="Zhao L."/>
            <person name="Wei J."/>
            <person name="Que T."/>
            <person name="Du C."/>
            <person name="Cheng J."/>
            <person name="Dai P."/>
            <person name="Han X."/>
            <person name="Huang E."/>
            <person name="Gao Y."/>
            <person name="Liu J."/>
            <person name="Shao H."/>
            <person name="Ye R."/>
            <person name="Li L."/>
            <person name="Wei W."/>
            <person name="Wang X."/>
            <person name="Wang C."/>
            <person name="Yang T."/>
            <person name="Huo Q."/>
            <person name="Li W."/>
            <person name="Guo W."/>
            <person name="Chen H."/>
            <person name="Zhou L."/>
            <person name="Ni X."/>
            <person name="Tian J."/>
            <person name="Zhou Y."/>
            <person name="Sheng Y."/>
            <person name="Liu T."/>
            <person name="Pan Y."/>
            <person name="Xia L."/>
            <person name="Li J."/>
            <person name="Zhao F."/>
            <person name="Cao W."/>
        </authorList>
    </citation>
    <scope>NUCLEOTIDE SEQUENCE</scope>
    <source>
        <strain evidence="1">Dsil-2018</strain>
    </source>
</reference>